<keyword evidence="2" id="KW-1185">Reference proteome</keyword>
<dbReference type="RefSeq" id="WP_258877046.1">
    <property type="nucleotide sequence ID" value="NZ_CP048914.1"/>
</dbReference>
<accession>A0A7L7KU03</accession>
<dbReference type="Proteomes" id="UP000514720">
    <property type="component" value="Chromosome"/>
</dbReference>
<proteinExistence type="predicted"/>
<name>A0A7L7KU03_9MOLU</name>
<evidence type="ECO:0000313" key="1">
    <source>
        <dbReference type="EMBL" id="QMS85258.1"/>
    </source>
</evidence>
<gene>
    <name evidence="1" type="ORF">G4Z02_05680</name>
</gene>
<organism evidence="1 2">
    <name type="scientific">Candidatus Xianfuyuplasma coldseepsis</name>
    <dbReference type="NCBI Taxonomy" id="2782163"/>
    <lineage>
        <taxon>Bacteria</taxon>
        <taxon>Bacillati</taxon>
        <taxon>Mycoplasmatota</taxon>
        <taxon>Mollicutes</taxon>
        <taxon>Candidatus Izemoplasmatales</taxon>
        <taxon>Candidatus Izemoplasmataceae</taxon>
        <taxon>Candidatus Xianfuyuplasma</taxon>
    </lineage>
</organism>
<sequence>MKLIKFSTVIVITLFGAYYSLNYIKDNVLLENETATKYSSGEAIDYQITFENMILNDEDYWIFEMKFDTHTLELEDLVFIEDIEVYFSDKLISNKHTILQKNGTGHHISYSLKIRKEDIDVQETDIASITIKFDFENEEAKEFLWNLNNYDWYLEE</sequence>
<evidence type="ECO:0000313" key="2">
    <source>
        <dbReference type="Proteomes" id="UP000514720"/>
    </source>
</evidence>
<dbReference type="AlphaFoldDB" id="A0A7L7KU03"/>
<dbReference type="KEGG" id="xcl:G4Z02_05680"/>
<dbReference type="EMBL" id="CP048914">
    <property type="protein sequence ID" value="QMS85258.1"/>
    <property type="molecule type" value="Genomic_DNA"/>
</dbReference>
<protein>
    <submittedName>
        <fullName evidence="1">Uncharacterized protein</fullName>
    </submittedName>
</protein>
<reference evidence="1 2" key="1">
    <citation type="submission" date="2020-02" db="EMBL/GenBank/DDBJ databases">
        <authorList>
            <person name="Zheng R.K."/>
            <person name="Sun C.M."/>
        </authorList>
    </citation>
    <scope>NUCLEOTIDE SEQUENCE [LARGE SCALE GENOMIC DNA]</scope>
    <source>
        <strain evidence="2">zrk13</strain>
    </source>
</reference>